<dbReference type="Gene3D" id="3.40.50.300">
    <property type="entry name" value="P-loop containing nucleotide triphosphate hydrolases"/>
    <property type="match status" value="1"/>
</dbReference>
<comment type="caution">
    <text evidence="9">The sequence shown here is derived from an EMBL/GenBank/DDBJ whole genome shotgun (WGS) entry which is preliminary data.</text>
</comment>
<evidence type="ECO:0000259" key="8">
    <source>
        <dbReference type="PROSITE" id="PS51192"/>
    </source>
</evidence>
<dbReference type="InterPro" id="IPR014001">
    <property type="entry name" value="Helicase_ATP-bd"/>
</dbReference>
<dbReference type="InterPro" id="IPR027417">
    <property type="entry name" value="P-loop_NTPase"/>
</dbReference>
<accession>A0A8H3FNB1</accession>
<keyword evidence="6" id="KW-0694">RNA-binding</keyword>
<evidence type="ECO:0000256" key="6">
    <source>
        <dbReference type="ARBA" id="ARBA00022884"/>
    </source>
</evidence>
<keyword evidence="3" id="KW-0378">Hydrolase</keyword>
<dbReference type="InterPro" id="IPR011545">
    <property type="entry name" value="DEAD/DEAH_box_helicase_dom"/>
</dbReference>
<dbReference type="PANTHER" id="PTHR47959">
    <property type="entry name" value="ATP-DEPENDENT RNA HELICASE RHLE-RELATED"/>
    <property type="match status" value="1"/>
</dbReference>
<reference evidence="9" key="1">
    <citation type="submission" date="2021-03" db="EMBL/GenBank/DDBJ databases">
        <authorList>
            <person name="Tagirdzhanova G."/>
        </authorList>
    </citation>
    <scope>NUCLEOTIDE SEQUENCE</scope>
</reference>
<dbReference type="OrthoDB" id="196131at2759"/>
<dbReference type="InterPro" id="IPR044742">
    <property type="entry name" value="DEAD/DEAH_RhlB"/>
</dbReference>
<evidence type="ECO:0000256" key="1">
    <source>
        <dbReference type="ARBA" id="ARBA00012552"/>
    </source>
</evidence>
<dbReference type="GO" id="GO:0005829">
    <property type="term" value="C:cytosol"/>
    <property type="evidence" value="ECO:0007669"/>
    <property type="project" value="TreeGrafter"/>
</dbReference>
<name>A0A8H3FNB1_9LECA</name>
<dbReference type="GO" id="GO:0005524">
    <property type="term" value="F:ATP binding"/>
    <property type="evidence" value="ECO:0007669"/>
    <property type="project" value="UniProtKB-KW"/>
</dbReference>
<keyword evidence="5" id="KW-0067">ATP-binding</keyword>
<evidence type="ECO:0000256" key="7">
    <source>
        <dbReference type="ARBA" id="ARBA00047984"/>
    </source>
</evidence>
<proteinExistence type="predicted"/>
<keyword evidence="4" id="KW-0347">Helicase</keyword>
<evidence type="ECO:0000256" key="5">
    <source>
        <dbReference type="ARBA" id="ARBA00022840"/>
    </source>
</evidence>
<dbReference type="Pfam" id="PF00270">
    <property type="entry name" value="DEAD"/>
    <property type="match status" value="1"/>
</dbReference>
<dbReference type="SMART" id="SM00487">
    <property type="entry name" value="DEXDc"/>
    <property type="match status" value="1"/>
</dbReference>
<dbReference type="CDD" id="cd00268">
    <property type="entry name" value="DEADc"/>
    <property type="match status" value="1"/>
</dbReference>
<evidence type="ECO:0000256" key="3">
    <source>
        <dbReference type="ARBA" id="ARBA00022801"/>
    </source>
</evidence>
<dbReference type="EC" id="3.6.4.13" evidence="1"/>
<keyword evidence="2" id="KW-0547">Nucleotide-binding</keyword>
<dbReference type="PANTHER" id="PTHR47959:SF1">
    <property type="entry name" value="ATP-DEPENDENT RNA HELICASE DBPA"/>
    <property type="match status" value="1"/>
</dbReference>
<evidence type="ECO:0000313" key="9">
    <source>
        <dbReference type="EMBL" id="CAF9927664.1"/>
    </source>
</evidence>
<sequence>MCSSSTGAGKTLAYGIPIAEFLKTRPFVKKMPLRRGMAEPTVLILAPTHELAIEIHETMLALCWTDKTRCVLVYGGPPMKCQLDKLHQGCDVLIATPGRLLSLLGRGVLGGRVSLSLSQLQFIVYDEADELMSMSNNEMTWKESNQKHVYHWFFSSQYSDEQKERAIGFMIRVEGELYAEIDFNLPSEDESQRYTLVEQKFVEFGKKDDEKLSNTQQKMQYLQENHFASPQDGKTLILVRRVKDVDMIDYYLMEKVKV</sequence>
<dbReference type="EMBL" id="CAJPDT010000047">
    <property type="protein sequence ID" value="CAF9927664.1"/>
    <property type="molecule type" value="Genomic_DNA"/>
</dbReference>
<evidence type="ECO:0000256" key="4">
    <source>
        <dbReference type="ARBA" id="ARBA00022806"/>
    </source>
</evidence>
<dbReference type="GO" id="GO:0016787">
    <property type="term" value="F:hydrolase activity"/>
    <property type="evidence" value="ECO:0007669"/>
    <property type="project" value="UniProtKB-KW"/>
</dbReference>
<dbReference type="InterPro" id="IPR050079">
    <property type="entry name" value="DEAD_box_RNA_helicase"/>
</dbReference>
<dbReference type="AlphaFoldDB" id="A0A8H3FNB1"/>
<comment type="catalytic activity">
    <reaction evidence="7">
        <text>ATP + H2O = ADP + phosphate + H(+)</text>
        <dbReference type="Rhea" id="RHEA:13065"/>
        <dbReference type="ChEBI" id="CHEBI:15377"/>
        <dbReference type="ChEBI" id="CHEBI:15378"/>
        <dbReference type="ChEBI" id="CHEBI:30616"/>
        <dbReference type="ChEBI" id="CHEBI:43474"/>
        <dbReference type="ChEBI" id="CHEBI:456216"/>
        <dbReference type="EC" id="3.6.4.13"/>
    </reaction>
</comment>
<evidence type="ECO:0000313" key="10">
    <source>
        <dbReference type="Proteomes" id="UP000664534"/>
    </source>
</evidence>
<dbReference type="Proteomes" id="UP000664534">
    <property type="component" value="Unassembled WGS sequence"/>
</dbReference>
<dbReference type="PROSITE" id="PS51192">
    <property type="entry name" value="HELICASE_ATP_BIND_1"/>
    <property type="match status" value="1"/>
</dbReference>
<evidence type="ECO:0000256" key="2">
    <source>
        <dbReference type="ARBA" id="ARBA00022741"/>
    </source>
</evidence>
<keyword evidence="10" id="KW-1185">Reference proteome</keyword>
<dbReference type="SUPFAM" id="SSF52540">
    <property type="entry name" value="P-loop containing nucleoside triphosphate hydrolases"/>
    <property type="match status" value="1"/>
</dbReference>
<protein>
    <recommendedName>
        <fullName evidence="1">RNA helicase</fullName>
        <ecNumber evidence="1">3.6.4.13</ecNumber>
    </recommendedName>
</protein>
<gene>
    <name evidence="9" type="ORF">IMSHALPRED_007268</name>
</gene>
<feature type="domain" description="Helicase ATP-binding" evidence="8">
    <location>
        <begin position="1"/>
        <end position="176"/>
    </location>
</feature>
<dbReference type="GO" id="GO:0003724">
    <property type="term" value="F:RNA helicase activity"/>
    <property type="evidence" value="ECO:0007669"/>
    <property type="project" value="UniProtKB-EC"/>
</dbReference>
<organism evidence="9 10">
    <name type="scientific">Imshaugia aleurites</name>
    <dbReference type="NCBI Taxonomy" id="172621"/>
    <lineage>
        <taxon>Eukaryota</taxon>
        <taxon>Fungi</taxon>
        <taxon>Dikarya</taxon>
        <taxon>Ascomycota</taxon>
        <taxon>Pezizomycotina</taxon>
        <taxon>Lecanoromycetes</taxon>
        <taxon>OSLEUM clade</taxon>
        <taxon>Lecanoromycetidae</taxon>
        <taxon>Lecanorales</taxon>
        <taxon>Lecanorineae</taxon>
        <taxon>Parmeliaceae</taxon>
        <taxon>Imshaugia</taxon>
    </lineage>
</organism>
<dbReference type="GO" id="GO:0003723">
    <property type="term" value="F:RNA binding"/>
    <property type="evidence" value="ECO:0007669"/>
    <property type="project" value="UniProtKB-KW"/>
</dbReference>